<dbReference type="InterPro" id="IPR043976">
    <property type="entry name" value="GOLGA_cons_dom"/>
</dbReference>
<dbReference type="AlphaFoldDB" id="A0A8I3X392"/>
<dbReference type="PANTHER" id="PTHR10881:SF46">
    <property type="entry name" value="GOLGIN SUBFAMILY A MEMBER 2"/>
    <property type="match status" value="1"/>
</dbReference>
<dbReference type="GO" id="GO:0007030">
    <property type="term" value="P:Golgi organization"/>
    <property type="evidence" value="ECO:0007669"/>
    <property type="project" value="TreeGrafter"/>
</dbReference>
<dbReference type="PANTHER" id="PTHR10881">
    <property type="entry name" value="GOLGIN SUBFAMILY A MEMBER-RELATED"/>
    <property type="match status" value="1"/>
</dbReference>
<keyword evidence="1 2" id="KW-0175">Coiled coil</keyword>
<evidence type="ECO:0000313" key="5">
    <source>
        <dbReference type="Ensembl" id="ENSCJAP00000086658.1"/>
    </source>
</evidence>
<accession>A0A8I3X392</accession>
<evidence type="ECO:0000313" key="6">
    <source>
        <dbReference type="Proteomes" id="UP000008225"/>
    </source>
</evidence>
<evidence type="ECO:0000256" key="1">
    <source>
        <dbReference type="ARBA" id="ARBA00023054"/>
    </source>
</evidence>
<proteinExistence type="predicted"/>
<dbReference type="GO" id="GO:0032580">
    <property type="term" value="C:Golgi cisterna membrane"/>
    <property type="evidence" value="ECO:0007669"/>
    <property type="project" value="TreeGrafter"/>
</dbReference>
<dbReference type="Proteomes" id="UP000008225">
    <property type="component" value="Chromosome 10"/>
</dbReference>
<evidence type="ECO:0000256" key="2">
    <source>
        <dbReference type="SAM" id="Coils"/>
    </source>
</evidence>
<keyword evidence="6" id="KW-1185">Reference proteome</keyword>
<dbReference type="GO" id="GO:0000137">
    <property type="term" value="C:Golgi cis cisterna"/>
    <property type="evidence" value="ECO:0007669"/>
    <property type="project" value="TreeGrafter"/>
</dbReference>
<dbReference type="OMA" id="HRIKVEN"/>
<organism evidence="5 6">
    <name type="scientific">Callithrix jacchus</name>
    <name type="common">White-tufted-ear marmoset</name>
    <name type="synonym">Simia Jacchus</name>
    <dbReference type="NCBI Taxonomy" id="9483"/>
    <lineage>
        <taxon>Eukaryota</taxon>
        <taxon>Metazoa</taxon>
        <taxon>Chordata</taxon>
        <taxon>Craniata</taxon>
        <taxon>Vertebrata</taxon>
        <taxon>Euteleostomi</taxon>
        <taxon>Mammalia</taxon>
        <taxon>Eutheria</taxon>
        <taxon>Euarchontoglires</taxon>
        <taxon>Primates</taxon>
        <taxon>Haplorrhini</taxon>
        <taxon>Platyrrhini</taxon>
        <taxon>Cebidae</taxon>
        <taxon>Callitrichinae</taxon>
        <taxon>Callithrix</taxon>
        <taxon>Callithrix</taxon>
    </lineage>
</organism>
<feature type="coiled-coil region" evidence="2">
    <location>
        <begin position="339"/>
        <end position="366"/>
    </location>
</feature>
<name>A0A8I3X392_CALJA</name>
<protein>
    <recommendedName>
        <fullName evidence="4">Golgin subfamily A conserved domain-containing protein</fullName>
    </recommendedName>
</protein>
<dbReference type="GO" id="GO:0005801">
    <property type="term" value="C:cis-Golgi network"/>
    <property type="evidence" value="ECO:0007669"/>
    <property type="project" value="TreeGrafter"/>
</dbReference>
<evidence type="ECO:0000259" key="4">
    <source>
        <dbReference type="Pfam" id="PF15070"/>
    </source>
</evidence>
<reference evidence="5" key="2">
    <citation type="submission" date="2025-08" db="UniProtKB">
        <authorList>
            <consortium name="Ensembl"/>
        </authorList>
    </citation>
    <scope>IDENTIFICATION</scope>
</reference>
<feature type="region of interest" description="Disordered" evidence="3">
    <location>
        <begin position="289"/>
        <end position="323"/>
    </location>
</feature>
<reference evidence="5" key="3">
    <citation type="submission" date="2025-09" db="UniProtKB">
        <authorList>
            <consortium name="Ensembl"/>
        </authorList>
    </citation>
    <scope>IDENTIFICATION</scope>
</reference>
<evidence type="ECO:0000256" key="3">
    <source>
        <dbReference type="SAM" id="MobiDB-lite"/>
    </source>
</evidence>
<feature type="region of interest" description="Disordered" evidence="3">
    <location>
        <begin position="221"/>
        <end position="250"/>
    </location>
</feature>
<feature type="compositionally biased region" description="Polar residues" evidence="3">
    <location>
        <begin position="290"/>
        <end position="302"/>
    </location>
</feature>
<sequence>MLLSFSFSTCLAFLPKGHIQTINILTSENGRLKTALYHMGRAARHFEEESSKLAGCLQKALQQREELERTLSAVSSQQDKADRSSPHCEAVLERQLQHSRKELALLKAHMTQMTASLHQVQLERDECCQHLKGERFRWQQGMRKISQEVLTLKLEKRQDAHHMQELERSLAHLRNQLAEAPGTEPPVGPLVAEQQLKFETNLLRKNLESLTEQLQAQVKNNENLNRLSSEQKKRLRQQEESLQEQKERMRLQEEELNNEKKNTLQLVQQIKELQEKLHNQKMTEHLEAATQENQQPQDQLGLTTLPGEGMGNHSEEEERAPRGRGTVNVTPLFLLQSGFMTLRKEEVDLKERVEKLELLFIRLSEETDTMRKDIKSYEQQKAVPKPWHQEEVEKREIKVRRLEQQEPVFPILGDNEGHATFLATAKNHVDEPAPGTPAPQELETVNKQDLCEVSLADSMEPARDAREGSPQGNPTVGNIEHLSPVFSVFGMGVITFCGAF</sequence>
<feature type="domain" description="Golgin subfamily A conserved" evidence="4">
    <location>
        <begin position="335"/>
        <end position="425"/>
    </location>
</feature>
<dbReference type="Ensembl" id="ENSCJAT00000136644.1">
    <property type="protein sequence ID" value="ENSCJAP00000086658.1"/>
    <property type="gene ID" value="ENSCJAG00000071935.1"/>
</dbReference>
<feature type="compositionally biased region" description="Basic and acidic residues" evidence="3">
    <location>
        <begin position="229"/>
        <end position="250"/>
    </location>
</feature>
<reference evidence="5 6" key="1">
    <citation type="submission" date="2009-03" db="EMBL/GenBank/DDBJ databases">
        <authorList>
            <person name="Warren W."/>
            <person name="Ye L."/>
            <person name="Minx P."/>
            <person name="Worley K."/>
            <person name="Gibbs R."/>
            <person name="Wilson R.K."/>
        </authorList>
    </citation>
    <scope>NUCLEOTIDE SEQUENCE [LARGE SCALE GENOMIC DNA]</scope>
</reference>
<feature type="domain" description="Golgin subfamily A conserved" evidence="4">
    <location>
        <begin position="112"/>
        <end position="277"/>
    </location>
</feature>
<dbReference type="Pfam" id="PF15070">
    <property type="entry name" value="GOLGA2L5"/>
    <property type="match status" value="2"/>
</dbReference>
<dbReference type="GeneTree" id="ENSGT00530000062932"/>
<dbReference type="InterPro" id="IPR024858">
    <property type="entry name" value="GOLGA"/>
</dbReference>